<feature type="domain" description="RsgI N-terminal anti-sigma" evidence="8">
    <location>
        <begin position="7"/>
        <end position="55"/>
    </location>
</feature>
<protein>
    <recommendedName>
        <fullName evidence="8">RsgI N-terminal anti-sigma domain-containing protein</fullName>
    </recommendedName>
</protein>
<feature type="compositionally biased region" description="Basic and acidic residues" evidence="6">
    <location>
        <begin position="311"/>
        <end position="328"/>
    </location>
</feature>
<evidence type="ECO:0000256" key="3">
    <source>
        <dbReference type="ARBA" id="ARBA00022692"/>
    </source>
</evidence>
<feature type="transmembrane region" description="Helical" evidence="7">
    <location>
        <begin position="60"/>
        <end position="79"/>
    </location>
</feature>
<evidence type="ECO:0000313" key="9">
    <source>
        <dbReference type="EMBL" id="GAW91882.1"/>
    </source>
</evidence>
<feature type="compositionally biased region" description="Polar residues" evidence="6">
    <location>
        <begin position="466"/>
        <end position="478"/>
    </location>
</feature>
<organism evidence="9 10">
    <name type="scientific">Calderihabitans maritimus</name>
    <dbReference type="NCBI Taxonomy" id="1246530"/>
    <lineage>
        <taxon>Bacteria</taxon>
        <taxon>Bacillati</taxon>
        <taxon>Bacillota</taxon>
        <taxon>Clostridia</taxon>
        <taxon>Neomoorellales</taxon>
        <taxon>Calderihabitantaceae</taxon>
        <taxon>Calderihabitans</taxon>
    </lineage>
</organism>
<feature type="compositionally biased region" description="Basic and acidic residues" evidence="6">
    <location>
        <begin position="337"/>
        <end position="351"/>
    </location>
</feature>
<dbReference type="Pfam" id="PF12791">
    <property type="entry name" value="RsgI_N"/>
    <property type="match status" value="1"/>
</dbReference>
<dbReference type="PROSITE" id="PS51849">
    <property type="entry name" value="RSGI_N"/>
    <property type="match status" value="1"/>
</dbReference>
<feature type="compositionally biased region" description="Acidic residues" evidence="6">
    <location>
        <begin position="437"/>
        <end position="451"/>
    </location>
</feature>
<dbReference type="InterPro" id="IPR024449">
    <property type="entry name" value="Anti-sigma_RsgI_N"/>
</dbReference>
<keyword evidence="4 7" id="KW-1133">Transmembrane helix</keyword>
<evidence type="ECO:0000256" key="2">
    <source>
        <dbReference type="ARBA" id="ARBA00022475"/>
    </source>
</evidence>
<gene>
    <name evidence="9" type="ORF">KKC1_10430</name>
</gene>
<dbReference type="AlphaFoldDB" id="A0A1Z5HQS0"/>
<feature type="compositionally biased region" description="Acidic residues" evidence="6">
    <location>
        <begin position="408"/>
        <end position="417"/>
    </location>
</feature>
<evidence type="ECO:0000256" key="4">
    <source>
        <dbReference type="ARBA" id="ARBA00022989"/>
    </source>
</evidence>
<proteinExistence type="predicted"/>
<evidence type="ECO:0000313" key="10">
    <source>
        <dbReference type="Proteomes" id="UP000197032"/>
    </source>
</evidence>
<feature type="compositionally biased region" description="Acidic residues" evidence="6">
    <location>
        <begin position="357"/>
        <end position="386"/>
    </location>
</feature>
<keyword evidence="10" id="KW-1185">Reference proteome</keyword>
<keyword evidence="3 7" id="KW-0812">Transmembrane</keyword>
<keyword evidence="5 7" id="KW-0472">Membrane</keyword>
<accession>A0A1Z5HQS0</accession>
<evidence type="ECO:0000256" key="7">
    <source>
        <dbReference type="SAM" id="Phobius"/>
    </source>
</evidence>
<feature type="region of interest" description="Disordered" evidence="6">
    <location>
        <begin position="271"/>
        <end position="484"/>
    </location>
</feature>
<name>A0A1Z5HQS0_9FIRM</name>
<evidence type="ECO:0000256" key="5">
    <source>
        <dbReference type="ARBA" id="ARBA00023136"/>
    </source>
</evidence>
<feature type="compositionally biased region" description="Low complexity" evidence="6">
    <location>
        <begin position="422"/>
        <end position="436"/>
    </location>
</feature>
<dbReference type="EMBL" id="BDGJ01000036">
    <property type="protein sequence ID" value="GAW91882.1"/>
    <property type="molecule type" value="Genomic_DNA"/>
</dbReference>
<sequence length="484" mass="53447">MARLSKLKGIVIKTKGRFMWVATEDRQFLRLPVPKDGVSQGQEVWVDPSEEISSAYHYKALAAGIILLLLVGTVFAAVFPGEKAVAHLALDINPSMELAINRHNLIIAAVPLNEDAELLLKDLPLKNKEVYEALGLLIHQAQTAGYLTPDKDNLILLTVVEENEGKLLDPLRIKETVLNEINELGLKGTVAVQKATEKEREQAKNEGLSVTSYLLKKKVASKAKFKSGMPQQATDLVEELRAQGFKINELFDQVGVSIINKKIEKVTVPSDVLPKDAGNSKKDNNDNKPAGPKAPSVESQKKSEQAFPGQQDKESKERKTPPKMEKKPVGAPPEEDILPKQAEEKLKENQIVKEITPDQEPEEENLEFNYEDQEDQTETETTEDNTVEGPELINDTETEETGTKEEQSTTEDLEETGDLSNSTGETYSSETITSGSIEEEIDETQTEEERESEPKPASEETDTTNDIDYSGGNISSSTPTPPGR</sequence>
<dbReference type="InterPro" id="IPR055431">
    <property type="entry name" value="RsgI_M"/>
</dbReference>
<dbReference type="GO" id="GO:0005886">
    <property type="term" value="C:plasma membrane"/>
    <property type="evidence" value="ECO:0007669"/>
    <property type="project" value="UniProtKB-SubCell"/>
</dbReference>
<dbReference type="Pfam" id="PF23750">
    <property type="entry name" value="RsgI_M"/>
    <property type="match status" value="1"/>
</dbReference>
<comment type="caution">
    <text evidence="9">The sequence shown here is derived from an EMBL/GenBank/DDBJ whole genome shotgun (WGS) entry which is preliminary data.</text>
</comment>
<evidence type="ECO:0000256" key="1">
    <source>
        <dbReference type="ARBA" id="ARBA00004162"/>
    </source>
</evidence>
<dbReference type="Proteomes" id="UP000197032">
    <property type="component" value="Unassembled WGS sequence"/>
</dbReference>
<comment type="subcellular location">
    <subcellularLocation>
        <location evidence="1">Cell membrane</location>
        <topology evidence="1">Single-pass membrane protein</topology>
    </subcellularLocation>
</comment>
<keyword evidence="2" id="KW-1003">Cell membrane</keyword>
<reference evidence="10" key="1">
    <citation type="journal article" date="2017" name="Appl. Environ. Microbiol.">
        <title>Genomic analysis of Calderihabitans maritimus KKC1, a thermophilic hydrogenogenic carboxydotrophic bacterium isolated from marine sediment.</title>
        <authorList>
            <person name="Omae K."/>
            <person name="Yoneda Y."/>
            <person name="Fukuyama Y."/>
            <person name="Yoshida T."/>
            <person name="Sako Y."/>
        </authorList>
    </citation>
    <scope>NUCLEOTIDE SEQUENCE [LARGE SCALE GENOMIC DNA]</scope>
    <source>
        <strain evidence="10">KKC1</strain>
    </source>
</reference>
<evidence type="ECO:0000259" key="8">
    <source>
        <dbReference type="PROSITE" id="PS51849"/>
    </source>
</evidence>
<evidence type="ECO:0000256" key="6">
    <source>
        <dbReference type="SAM" id="MobiDB-lite"/>
    </source>
</evidence>